<dbReference type="EMBL" id="BAAABX010000015">
    <property type="protein sequence ID" value="GAA0395326.1"/>
    <property type="molecule type" value="Genomic_DNA"/>
</dbReference>
<reference evidence="3 4" key="1">
    <citation type="journal article" date="2019" name="Int. J. Syst. Evol. Microbiol.">
        <title>The Global Catalogue of Microorganisms (GCM) 10K type strain sequencing project: providing services to taxonomists for standard genome sequencing and annotation.</title>
        <authorList>
            <consortium name="The Broad Institute Genomics Platform"/>
            <consortium name="The Broad Institute Genome Sequencing Center for Infectious Disease"/>
            <person name="Wu L."/>
            <person name="Ma J."/>
        </authorList>
    </citation>
    <scope>NUCLEOTIDE SEQUENCE [LARGE SCALE GENOMIC DNA]</scope>
    <source>
        <strain evidence="3 4">JCM 4788</strain>
    </source>
</reference>
<name>A0ABN0YH39_9ACTN</name>
<protein>
    <submittedName>
        <fullName evidence="3">DUF397 domain-containing protein</fullName>
    </submittedName>
</protein>
<comment type="caution">
    <text evidence="3">The sequence shown here is derived from an EMBL/GenBank/DDBJ whole genome shotgun (WGS) entry which is preliminary data.</text>
</comment>
<feature type="domain" description="DUF397" evidence="2">
    <location>
        <begin position="17"/>
        <end position="65"/>
    </location>
</feature>
<feature type="compositionally biased region" description="Basic and acidic residues" evidence="1">
    <location>
        <begin position="1"/>
        <end position="13"/>
    </location>
</feature>
<sequence>MNTHHDRPAHEVDLSGARWRKSSHSSGNGACVEAAETGGIVAVRDSKNPGGPALRFRPDGWASFLGCTAGEGATHT</sequence>
<dbReference type="InterPro" id="IPR007278">
    <property type="entry name" value="DUF397"/>
</dbReference>
<organism evidence="3 4">
    <name type="scientific">Streptomyces luteireticuli</name>
    <dbReference type="NCBI Taxonomy" id="173858"/>
    <lineage>
        <taxon>Bacteria</taxon>
        <taxon>Bacillati</taxon>
        <taxon>Actinomycetota</taxon>
        <taxon>Actinomycetes</taxon>
        <taxon>Kitasatosporales</taxon>
        <taxon>Streptomycetaceae</taxon>
        <taxon>Streptomyces</taxon>
    </lineage>
</organism>
<evidence type="ECO:0000313" key="4">
    <source>
        <dbReference type="Proteomes" id="UP001500879"/>
    </source>
</evidence>
<evidence type="ECO:0000259" key="2">
    <source>
        <dbReference type="Pfam" id="PF04149"/>
    </source>
</evidence>
<accession>A0ABN0YH39</accession>
<dbReference type="RefSeq" id="WP_344021319.1">
    <property type="nucleotide sequence ID" value="NZ_BAAABX010000015.1"/>
</dbReference>
<dbReference type="Pfam" id="PF04149">
    <property type="entry name" value="DUF397"/>
    <property type="match status" value="1"/>
</dbReference>
<evidence type="ECO:0000256" key="1">
    <source>
        <dbReference type="SAM" id="MobiDB-lite"/>
    </source>
</evidence>
<evidence type="ECO:0000313" key="3">
    <source>
        <dbReference type="EMBL" id="GAA0395326.1"/>
    </source>
</evidence>
<dbReference type="Proteomes" id="UP001500879">
    <property type="component" value="Unassembled WGS sequence"/>
</dbReference>
<feature type="region of interest" description="Disordered" evidence="1">
    <location>
        <begin position="1"/>
        <end position="30"/>
    </location>
</feature>
<keyword evidence="4" id="KW-1185">Reference proteome</keyword>
<gene>
    <name evidence="3" type="ORF">GCM10010357_15430</name>
</gene>
<proteinExistence type="predicted"/>